<gene>
    <name evidence="7" type="ORF">GCM10023314_15640</name>
</gene>
<evidence type="ECO:0000256" key="6">
    <source>
        <dbReference type="SAM" id="Phobius"/>
    </source>
</evidence>
<sequence length="430" mass="49258">MIKKIKQDLKKNMLLKVASFNSLSIFVRLISGFVLSKAVAYFLLPQGMALTGNLRSFLLSCQGISVSAAQNGVVKYTAENKNDDLALKKIISTSFFLVTVFTVVVSLVLIFFSNYFSVLVFGINDYGYAIKILAYILPLFTLNTFILSIINGLGKYKRVIAINTIGYIVNVVIVVLLLYFYNLEGAIIAIITVPSILLFITLFWVKDIKSIFSSISISNVSKTYFSGLSSFVIMAIFTALTIPIVHVIVKNYIIENIGLKEAGYWEAMIKISQYYLVFVMSLFSLYLLPKLSENQTDEGFKSLIGQFYKTILPMVVLGFVVIYVFRYWIVRITLTQEFLPTQELFFWQLVGDFFKIVSFAIAYQMQAKKMLFWYLFGELFYVTAIYFFSIYFIDRFEIKGAVIGHAISYFFYFMLMLFVFRKSLLTKINV</sequence>
<comment type="caution">
    <text evidence="7">The sequence shown here is derived from an EMBL/GenBank/DDBJ whole genome shotgun (WGS) entry which is preliminary data.</text>
</comment>
<protein>
    <submittedName>
        <fullName evidence="7">O-antigen translocase</fullName>
    </submittedName>
</protein>
<dbReference type="PANTHER" id="PTHR30250">
    <property type="entry name" value="PST FAMILY PREDICTED COLANIC ACID TRANSPORTER"/>
    <property type="match status" value="1"/>
</dbReference>
<evidence type="ECO:0000256" key="5">
    <source>
        <dbReference type="ARBA" id="ARBA00023136"/>
    </source>
</evidence>
<evidence type="ECO:0000256" key="3">
    <source>
        <dbReference type="ARBA" id="ARBA00022692"/>
    </source>
</evidence>
<comment type="subcellular location">
    <subcellularLocation>
        <location evidence="1">Cell membrane</location>
        <topology evidence="1">Multi-pass membrane protein</topology>
    </subcellularLocation>
</comment>
<proteinExistence type="predicted"/>
<organism evidence="7 8">
    <name type="scientific">Algibacter agarivorans</name>
    <dbReference type="NCBI Taxonomy" id="1109741"/>
    <lineage>
        <taxon>Bacteria</taxon>
        <taxon>Pseudomonadati</taxon>
        <taxon>Bacteroidota</taxon>
        <taxon>Flavobacteriia</taxon>
        <taxon>Flavobacteriales</taxon>
        <taxon>Flavobacteriaceae</taxon>
        <taxon>Algibacter</taxon>
    </lineage>
</organism>
<dbReference type="CDD" id="cd13125">
    <property type="entry name" value="MATE_like_10"/>
    <property type="match status" value="1"/>
</dbReference>
<feature type="transmembrane region" description="Helical" evidence="6">
    <location>
        <begin position="370"/>
        <end position="392"/>
    </location>
</feature>
<dbReference type="PANTHER" id="PTHR30250:SF30">
    <property type="entry name" value="LIPID III FLIPPASE"/>
    <property type="match status" value="1"/>
</dbReference>
<evidence type="ECO:0000256" key="4">
    <source>
        <dbReference type="ARBA" id="ARBA00022989"/>
    </source>
</evidence>
<feature type="transmembrane region" description="Helical" evidence="6">
    <location>
        <begin position="310"/>
        <end position="329"/>
    </location>
</feature>
<name>A0ABP9GH26_9FLAO</name>
<evidence type="ECO:0000256" key="2">
    <source>
        <dbReference type="ARBA" id="ARBA00022475"/>
    </source>
</evidence>
<keyword evidence="5 6" id="KW-0472">Membrane</keyword>
<accession>A0ABP9GH26</accession>
<evidence type="ECO:0000313" key="7">
    <source>
        <dbReference type="EMBL" id="GAA4943450.1"/>
    </source>
</evidence>
<keyword evidence="4 6" id="KW-1133">Transmembrane helix</keyword>
<keyword evidence="3 6" id="KW-0812">Transmembrane</keyword>
<feature type="transmembrane region" description="Helical" evidence="6">
    <location>
        <begin position="56"/>
        <end position="78"/>
    </location>
</feature>
<dbReference type="Proteomes" id="UP001501302">
    <property type="component" value="Unassembled WGS sequence"/>
</dbReference>
<feature type="transmembrane region" description="Helical" evidence="6">
    <location>
        <begin position="269"/>
        <end position="289"/>
    </location>
</feature>
<feature type="transmembrane region" description="Helical" evidence="6">
    <location>
        <begin position="186"/>
        <end position="205"/>
    </location>
</feature>
<keyword evidence="8" id="KW-1185">Reference proteome</keyword>
<evidence type="ECO:0000313" key="8">
    <source>
        <dbReference type="Proteomes" id="UP001501302"/>
    </source>
</evidence>
<feature type="transmembrane region" description="Helical" evidence="6">
    <location>
        <begin position="398"/>
        <end position="420"/>
    </location>
</feature>
<feature type="transmembrane region" description="Helical" evidence="6">
    <location>
        <begin position="225"/>
        <end position="249"/>
    </location>
</feature>
<feature type="transmembrane region" description="Helical" evidence="6">
    <location>
        <begin position="132"/>
        <end position="153"/>
    </location>
</feature>
<feature type="transmembrane region" description="Helical" evidence="6">
    <location>
        <begin position="20"/>
        <end position="44"/>
    </location>
</feature>
<reference evidence="8" key="1">
    <citation type="journal article" date="2019" name="Int. J. Syst. Evol. Microbiol.">
        <title>The Global Catalogue of Microorganisms (GCM) 10K type strain sequencing project: providing services to taxonomists for standard genome sequencing and annotation.</title>
        <authorList>
            <consortium name="The Broad Institute Genomics Platform"/>
            <consortium name="The Broad Institute Genome Sequencing Center for Infectious Disease"/>
            <person name="Wu L."/>
            <person name="Ma J."/>
        </authorList>
    </citation>
    <scope>NUCLEOTIDE SEQUENCE [LARGE SCALE GENOMIC DNA]</scope>
    <source>
        <strain evidence="8">JCM 18285</strain>
    </source>
</reference>
<feature type="transmembrane region" description="Helical" evidence="6">
    <location>
        <begin position="344"/>
        <end position="363"/>
    </location>
</feature>
<evidence type="ECO:0000256" key="1">
    <source>
        <dbReference type="ARBA" id="ARBA00004651"/>
    </source>
</evidence>
<dbReference type="EMBL" id="BAABJJ010000019">
    <property type="protein sequence ID" value="GAA4943450.1"/>
    <property type="molecule type" value="Genomic_DNA"/>
</dbReference>
<keyword evidence="2" id="KW-1003">Cell membrane</keyword>
<dbReference type="RefSeq" id="WP_345191271.1">
    <property type="nucleotide sequence ID" value="NZ_BAABJJ010000019.1"/>
</dbReference>
<feature type="transmembrane region" description="Helical" evidence="6">
    <location>
        <begin position="90"/>
        <end position="112"/>
    </location>
</feature>
<feature type="transmembrane region" description="Helical" evidence="6">
    <location>
        <begin position="160"/>
        <end position="180"/>
    </location>
</feature>
<dbReference type="InterPro" id="IPR044550">
    <property type="entry name" value="WzxE"/>
</dbReference>
<dbReference type="InterPro" id="IPR050833">
    <property type="entry name" value="Poly_Biosynth_Transport"/>
</dbReference>